<protein>
    <submittedName>
        <fullName evidence="2">Uncharacterized protein</fullName>
    </submittedName>
</protein>
<sequence>MHLVPPPEPLTSKSYRASTEPFLPDQSDNKEKPRSRAGLVKSSAPFSLIYNAHLPRFRVGATF</sequence>
<feature type="region of interest" description="Disordered" evidence="1">
    <location>
        <begin position="1"/>
        <end position="38"/>
    </location>
</feature>
<evidence type="ECO:0000313" key="2">
    <source>
        <dbReference type="EMBL" id="SVA30495.1"/>
    </source>
</evidence>
<evidence type="ECO:0000256" key="1">
    <source>
        <dbReference type="SAM" id="MobiDB-lite"/>
    </source>
</evidence>
<name>A0A381UQQ3_9ZZZZ</name>
<dbReference type="EMBL" id="UINC01006933">
    <property type="protein sequence ID" value="SVA30495.1"/>
    <property type="molecule type" value="Genomic_DNA"/>
</dbReference>
<reference evidence="2" key="1">
    <citation type="submission" date="2018-05" db="EMBL/GenBank/DDBJ databases">
        <authorList>
            <person name="Lanie J.A."/>
            <person name="Ng W.-L."/>
            <person name="Kazmierczak K.M."/>
            <person name="Andrzejewski T.M."/>
            <person name="Davidsen T.M."/>
            <person name="Wayne K.J."/>
            <person name="Tettelin H."/>
            <person name="Glass J.I."/>
            <person name="Rusch D."/>
            <person name="Podicherti R."/>
            <person name="Tsui H.-C.T."/>
            <person name="Winkler M.E."/>
        </authorList>
    </citation>
    <scope>NUCLEOTIDE SEQUENCE</scope>
</reference>
<proteinExistence type="predicted"/>
<accession>A0A381UQQ3</accession>
<gene>
    <name evidence="2" type="ORF">METZ01_LOCUS83349</name>
</gene>
<organism evidence="2">
    <name type="scientific">marine metagenome</name>
    <dbReference type="NCBI Taxonomy" id="408172"/>
    <lineage>
        <taxon>unclassified sequences</taxon>
        <taxon>metagenomes</taxon>
        <taxon>ecological metagenomes</taxon>
    </lineage>
</organism>
<dbReference type="AlphaFoldDB" id="A0A381UQQ3"/>